<evidence type="ECO:0000256" key="11">
    <source>
        <dbReference type="SAM" id="SignalP"/>
    </source>
</evidence>
<keyword evidence="6 11" id="KW-0732">Signal</keyword>
<dbReference type="AlphaFoldDB" id="A0A182RPS2"/>
<dbReference type="GO" id="GO:0008270">
    <property type="term" value="F:zinc ion binding"/>
    <property type="evidence" value="ECO:0007669"/>
    <property type="project" value="InterPro"/>
</dbReference>
<evidence type="ECO:0000256" key="8">
    <source>
        <dbReference type="ARBA" id="ARBA00022833"/>
    </source>
</evidence>
<dbReference type="PANTHER" id="PTHR11705:SF140">
    <property type="entry name" value="FI02848P-RELATED"/>
    <property type="match status" value="1"/>
</dbReference>
<evidence type="ECO:0000256" key="7">
    <source>
        <dbReference type="ARBA" id="ARBA00022801"/>
    </source>
</evidence>
<organism evidence="13">
    <name type="scientific">Anopheles funestus</name>
    <name type="common">African malaria mosquito</name>
    <dbReference type="NCBI Taxonomy" id="62324"/>
    <lineage>
        <taxon>Eukaryota</taxon>
        <taxon>Metazoa</taxon>
        <taxon>Ecdysozoa</taxon>
        <taxon>Arthropoda</taxon>
        <taxon>Hexapoda</taxon>
        <taxon>Insecta</taxon>
        <taxon>Pterygota</taxon>
        <taxon>Neoptera</taxon>
        <taxon>Endopterygota</taxon>
        <taxon>Diptera</taxon>
        <taxon>Nematocera</taxon>
        <taxon>Culicoidea</taxon>
        <taxon>Culicidae</taxon>
        <taxon>Anophelinae</taxon>
        <taxon>Anopheles</taxon>
    </lineage>
</organism>
<proteinExistence type="inferred from homology"/>
<name>A0A182RPS2_ANOFN</name>
<dbReference type="SMART" id="SM00631">
    <property type="entry name" value="Zn_pept"/>
    <property type="match status" value="1"/>
</dbReference>
<evidence type="ECO:0000256" key="9">
    <source>
        <dbReference type="ARBA" id="ARBA00023049"/>
    </source>
</evidence>
<dbReference type="VEuPathDB" id="VectorBase:AFUN008255"/>
<feature type="chain" id="PRO_5030024275" description="Peptidase M14 domain-containing protein" evidence="11">
    <location>
        <begin position="17"/>
        <end position="322"/>
    </location>
</feature>
<accession>A0A182RPS2</accession>
<dbReference type="GO" id="GO:0006508">
    <property type="term" value="P:proteolysis"/>
    <property type="evidence" value="ECO:0007669"/>
    <property type="project" value="UniProtKB-KW"/>
</dbReference>
<dbReference type="PANTHER" id="PTHR11705">
    <property type="entry name" value="PROTEASE FAMILY M14 CARBOXYPEPTIDASE A,B"/>
    <property type="match status" value="1"/>
</dbReference>
<dbReference type="GO" id="GO:0005615">
    <property type="term" value="C:extracellular space"/>
    <property type="evidence" value="ECO:0007669"/>
    <property type="project" value="TreeGrafter"/>
</dbReference>
<keyword evidence="7" id="KW-0378">Hydrolase</keyword>
<evidence type="ECO:0000256" key="5">
    <source>
        <dbReference type="ARBA" id="ARBA00022723"/>
    </source>
</evidence>
<dbReference type="Pfam" id="PF00246">
    <property type="entry name" value="Peptidase_M14"/>
    <property type="match status" value="1"/>
</dbReference>
<evidence type="ECO:0000256" key="4">
    <source>
        <dbReference type="ARBA" id="ARBA00022670"/>
    </source>
</evidence>
<dbReference type="PROSITE" id="PS52035">
    <property type="entry name" value="PEPTIDASE_M14"/>
    <property type="match status" value="1"/>
</dbReference>
<feature type="signal peptide" evidence="11">
    <location>
        <begin position="1"/>
        <end position="16"/>
    </location>
</feature>
<dbReference type="FunFam" id="3.40.630.10:FF:000084">
    <property type="entry name" value="Carboxypeptidase B2"/>
    <property type="match status" value="1"/>
</dbReference>
<keyword evidence="9" id="KW-0482">Metalloprotease</keyword>
<dbReference type="SUPFAM" id="SSF53187">
    <property type="entry name" value="Zn-dependent exopeptidases"/>
    <property type="match status" value="1"/>
</dbReference>
<evidence type="ECO:0000256" key="2">
    <source>
        <dbReference type="ARBA" id="ARBA00005988"/>
    </source>
</evidence>
<evidence type="ECO:0000256" key="3">
    <source>
        <dbReference type="ARBA" id="ARBA00022645"/>
    </source>
</evidence>
<dbReference type="EnsemblMetazoa" id="AFUN008255-RA">
    <property type="protein sequence ID" value="AFUN008255-PA"/>
    <property type="gene ID" value="AFUN008255"/>
</dbReference>
<evidence type="ECO:0000313" key="13">
    <source>
        <dbReference type="EnsemblMetazoa" id="AFUN008255-PA"/>
    </source>
</evidence>
<sequence length="322" mass="34915">MHCLLVLPLFVALVAGATLDFDHYWTAQEINQYIDELVSDFPTLVTAVNVGTSTEGRPIRGIRVSKDNVANRPLVIVEGGLRAREWISPMSASYILHEIVEHYYEFENILDNVNFLVVPLVNPDGYEFSRTSNRLWLKSRSVNGNGCFGIDLNRNFGHLWNTVGGSTDPCSDSFVGTGAFSAPETAAMRDLIQSNSVNLVLYLSIQSADQMVLYPFSHSATTNPSNVAELRSLANSVALTLMSQNGRIFTSGGAGLLQPAASGSSIDFVAGTVQPDLVFTLETGAGGSYGYDVPESQMAEVLSETTYGFLTMAEYVANNKSN</sequence>
<evidence type="ECO:0000256" key="10">
    <source>
        <dbReference type="PROSITE-ProRule" id="PRU01379"/>
    </source>
</evidence>
<protein>
    <recommendedName>
        <fullName evidence="12">Peptidase M14 domain-containing protein</fullName>
    </recommendedName>
</protein>
<dbReference type="PRINTS" id="PR00765">
    <property type="entry name" value="CRBOXYPTASEA"/>
</dbReference>
<evidence type="ECO:0000256" key="6">
    <source>
        <dbReference type="ARBA" id="ARBA00022729"/>
    </source>
</evidence>
<comment type="similarity">
    <text evidence="2 10">Belongs to the peptidase M14 family.</text>
</comment>
<reference evidence="13" key="1">
    <citation type="submission" date="2020-05" db="UniProtKB">
        <authorList>
            <consortium name="EnsemblMetazoa"/>
        </authorList>
    </citation>
    <scope>IDENTIFICATION</scope>
    <source>
        <strain evidence="13">FUMOZ</strain>
    </source>
</reference>
<dbReference type="VEuPathDB" id="VectorBase:AFUN2_003813"/>
<dbReference type="InterPro" id="IPR000834">
    <property type="entry name" value="Peptidase_M14"/>
</dbReference>
<keyword evidence="3" id="KW-0121">Carboxypeptidase</keyword>
<keyword evidence="5" id="KW-0479">Metal-binding</keyword>
<feature type="active site" description="Proton donor/acceptor" evidence="10">
    <location>
        <position position="282"/>
    </location>
</feature>
<evidence type="ECO:0000256" key="1">
    <source>
        <dbReference type="ARBA" id="ARBA00001947"/>
    </source>
</evidence>
<keyword evidence="4" id="KW-0645">Protease</keyword>
<evidence type="ECO:0000259" key="12">
    <source>
        <dbReference type="PROSITE" id="PS52035"/>
    </source>
</evidence>
<feature type="domain" description="Peptidase M14" evidence="12">
    <location>
        <begin position="23"/>
        <end position="316"/>
    </location>
</feature>
<dbReference type="Gene3D" id="3.40.630.10">
    <property type="entry name" value="Zn peptidases"/>
    <property type="match status" value="1"/>
</dbReference>
<dbReference type="GO" id="GO:0004181">
    <property type="term" value="F:metallocarboxypeptidase activity"/>
    <property type="evidence" value="ECO:0007669"/>
    <property type="project" value="InterPro"/>
</dbReference>
<comment type="cofactor">
    <cofactor evidence="1">
        <name>Zn(2+)</name>
        <dbReference type="ChEBI" id="CHEBI:29105"/>
    </cofactor>
</comment>
<keyword evidence="8" id="KW-0862">Zinc</keyword>